<dbReference type="GO" id="GO:0034045">
    <property type="term" value="C:phagophore assembly site membrane"/>
    <property type="evidence" value="ECO:0007669"/>
    <property type="project" value="UniProtKB-SubCell"/>
</dbReference>
<dbReference type="SMART" id="SM01065">
    <property type="entry name" value="CBM_2"/>
    <property type="match status" value="1"/>
</dbReference>
<evidence type="ECO:0000256" key="5">
    <source>
        <dbReference type="ARBA" id="ARBA00060405"/>
    </source>
</evidence>
<feature type="region of interest" description="Disordered" evidence="10">
    <location>
        <begin position="29"/>
        <end position="158"/>
    </location>
</feature>
<dbReference type="Pfam" id="PF00686">
    <property type="entry name" value="CBM_20"/>
    <property type="match status" value="1"/>
</dbReference>
<dbReference type="GO" id="GO:0061723">
    <property type="term" value="P:glycophagy"/>
    <property type="evidence" value="ECO:0007669"/>
    <property type="project" value="Ensembl"/>
</dbReference>
<evidence type="ECO:0000256" key="10">
    <source>
        <dbReference type="SAM" id="MobiDB-lite"/>
    </source>
</evidence>
<dbReference type="GO" id="GO:0048471">
    <property type="term" value="C:perinuclear region of cytoplasm"/>
    <property type="evidence" value="ECO:0007669"/>
    <property type="project" value="Ensembl"/>
</dbReference>
<keyword evidence="13" id="KW-1185">Reference proteome</keyword>
<dbReference type="GeneTree" id="ENSGT00390000007731"/>
<evidence type="ECO:0000256" key="3">
    <source>
        <dbReference type="ARBA" id="ARBA00024012"/>
    </source>
</evidence>
<dbReference type="GO" id="GO:0007041">
    <property type="term" value="P:lysosomal transport"/>
    <property type="evidence" value="ECO:0007669"/>
    <property type="project" value="Ensembl"/>
</dbReference>
<dbReference type="InterPro" id="IPR002044">
    <property type="entry name" value="CBM20"/>
</dbReference>
<comment type="function">
    <text evidence="4">Acts as a cargo receptor for glycogen. Delivers its cargo to an autophagic pathway called glycophagy, resulting in the transport of glycogen to lysosomes.</text>
</comment>
<dbReference type="PANTHER" id="PTHR15048">
    <property type="entry name" value="STARCH-BINDING DOMAIN-CONTAINING PROTEIN 1"/>
    <property type="match status" value="1"/>
</dbReference>
<feature type="domain" description="CBM20" evidence="11">
    <location>
        <begin position="257"/>
        <end position="356"/>
    </location>
</feature>
<evidence type="ECO:0000256" key="2">
    <source>
        <dbReference type="ARBA" id="ARBA00022600"/>
    </source>
</evidence>
<accession>A0A8C8ZLJ2</accession>
<evidence type="ECO:0000256" key="1">
    <source>
        <dbReference type="ARBA" id="ARBA00004643"/>
    </source>
</evidence>
<dbReference type="AlphaFoldDB" id="A0A8C8ZLJ2"/>
<evidence type="ECO:0000256" key="6">
    <source>
        <dbReference type="ARBA" id="ARBA00062412"/>
    </source>
</evidence>
<dbReference type="InterPro" id="IPR034838">
    <property type="entry name" value="CBM20_genethonin_1"/>
</dbReference>
<dbReference type="Proteomes" id="UP000694414">
    <property type="component" value="Unplaced"/>
</dbReference>
<dbReference type="InterPro" id="IPR013784">
    <property type="entry name" value="Carb-bd-like_fold"/>
</dbReference>
<evidence type="ECO:0000313" key="12">
    <source>
        <dbReference type="Ensembl" id="ENSPSMP00000016785.1"/>
    </source>
</evidence>
<evidence type="ECO:0000259" key="11">
    <source>
        <dbReference type="PROSITE" id="PS51166"/>
    </source>
</evidence>
<evidence type="ECO:0000256" key="9">
    <source>
        <dbReference type="ARBA" id="ARBA00076001"/>
    </source>
</evidence>
<comment type="subunit">
    <text evidence="6">Interacts with the ATG8 family proteins GABARAP and GABARAPL1. Interacts with several glycogen-associated proteins, such as GYS2 (liver glycogen synthase), GDE (glycogen debranching enzyme), GBE1 (glycogen branching enzyme 1) and EPM2A (Laforin).</text>
</comment>
<evidence type="ECO:0000256" key="7">
    <source>
        <dbReference type="ARBA" id="ARBA00073038"/>
    </source>
</evidence>
<sequence>MGAVWSALLVGGGLAGALFVWLLRGEPGDAGQDGDAAQEKDAPPGEAAAPGGDQSGGGGLSPGPSRQEPVTKPEHLRESNGRLISETKDLGNPQEEAWKLKNPSGEVCGRSREHVPSGQFPDTKRLATSENGNSRRYSESSRNESLQSPTEEWGFRKGRETSANAAKCLADKLPSSNLLTDRDKEVSLAQLDSQDLANHEDWEKVSRHSSWGDIGSGGSLEASVLSLSQEMDYGRGTVVEARGREAHGKTERVAAMSSETQQVSVRFQVHYITSTDRQFMAVIGDHESLGRWNTYIPLHYNKNGFWSHSVFLPADTVVEWKFVLVENGKVTRWEECSNRFLETGHEDKVVHKWWGVH</sequence>
<evidence type="ECO:0000313" key="13">
    <source>
        <dbReference type="Proteomes" id="UP000694414"/>
    </source>
</evidence>
<dbReference type="PANTHER" id="PTHR15048:SF0">
    <property type="entry name" value="STARCH-BINDING DOMAIN-CONTAINING PROTEIN 1"/>
    <property type="match status" value="1"/>
</dbReference>
<dbReference type="InterPro" id="IPR013783">
    <property type="entry name" value="Ig-like_fold"/>
</dbReference>
<reference evidence="12" key="1">
    <citation type="submission" date="2025-08" db="UniProtKB">
        <authorList>
            <consortium name="Ensembl"/>
        </authorList>
    </citation>
    <scope>IDENTIFICATION</scope>
</reference>
<dbReference type="GO" id="GO:0030315">
    <property type="term" value="C:T-tubule"/>
    <property type="evidence" value="ECO:0007669"/>
    <property type="project" value="UniProtKB-SubCell"/>
</dbReference>
<dbReference type="SUPFAM" id="SSF49452">
    <property type="entry name" value="Starch-binding domain-like"/>
    <property type="match status" value="1"/>
</dbReference>
<dbReference type="Gene3D" id="2.60.40.10">
    <property type="entry name" value="Immunoglobulins"/>
    <property type="match status" value="1"/>
</dbReference>
<dbReference type="GO" id="GO:2001069">
    <property type="term" value="F:glycogen binding"/>
    <property type="evidence" value="ECO:0007669"/>
    <property type="project" value="Ensembl"/>
</dbReference>
<dbReference type="GO" id="GO:2001070">
    <property type="term" value="F:starch binding"/>
    <property type="evidence" value="ECO:0007669"/>
    <property type="project" value="InterPro"/>
</dbReference>
<dbReference type="GO" id="GO:0038024">
    <property type="term" value="F:cargo receptor activity"/>
    <property type="evidence" value="ECO:0007669"/>
    <property type="project" value="Ensembl"/>
</dbReference>
<dbReference type="PROSITE" id="PS51166">
    <property type="entry name" value="CBM20"/>
    <property type="match status" value="1"/>
</dbReference>
<feature type="compositionally biased region" description="Basic and acidic residues" evidence="10">
    <location>
        <begin position="69"/>
        <end position="89"/>
    </location>
</feature>
<dbReference type="Ensembl" id="ENSPSMT00000019517.1">
    <property type="protein sequence ID" value="ENSPSMP00000016785.1"/>
    <property type="gene ID" value="ENSPSMG00000011985.1"/>
</dbReference>
<keyword evidence="2" id="KW-0119">Carbohydrate metabolism</keyword>
<dbReference type="FunFam" id="2.60.40.10:FF:000552">
    <property type="entry name" value="Related to glucoamylase"/>
    <property type="match status" value="1"/>
</dbReference>
<protein>
    <recommendedName>
        <fullName evidence="7">Starch-binding domain-containing protein 1</fullName>
    </recommendedName>
    <alternativeName>
        <fullName evidence="8">Genethonin-1</fullName>
    </alternativeName>
    <alternativeName>
        <fullName evidence="9">Glycophagy cargo receptor stbd1</fullName>
    </alternativeName>
</protein>
<evidence type="ECO:0000256" key="8">
    <source>
        <dbReference type="ARBA" id="ARBA00075794"/>
    </source>
</evidence>
<dbReference type="CDD" id="cd05813">
    <property type="entry name" value="CBM20_genethonin_1"/>
    <property type="match status" value="1"/>
</dbReference>
<gene>
    <name evidence="12" type="primary">STBD1</name>
</gene>
<proteinExistence type="predicted"/>
<evidence type="ECO:0000256" key="4">
    <source>
        <dbReference type="ARBA" id="ARBA00053886"/>
    </source>
</evidence>
<dbReference type="GO" id="GO:0005789">
    <property type="term" value="C:endoplasmic reticulum membrane"/>
    <property type="evidence" value="ECO:0007669"/>
    <property type="project" value="UniProtKB-SubCell"/>
</dbReference>
<dbReference type="GO" id="GO:0061753">
    <property type="term" value="P:substrate localization to autophagosome"/>
    <property type="evidence" value="ECO:0007669"/>
    <property type="project" value="Ensembl"/>
</dbReference>
<dbReference type="GO" id="GO:0019899">
    <property type="term" value="F:enzyme binding"/>
    <property type="evidence" value="ECO:0007669"/>
    <property type="project" value="Ensembl"/>
</dbReference>
<keyword evidence="2" id="KW-0321">Glycogen metabolism</keyword>
<comment type="subcellular location">
    <subcellularLocation>
        <location evidence="3">Cell membrane</location>
        <location evidence="3">Sarcolemma</location>
        <location evidence="3">T-tubule</location>
    </subcellularLocation>
    <subcellularLocation>
        <location evidence="1">Endoplasmic reticulum membrane</location>
        <topology evidence="1">Single-pass type III membrane protein</topology>
    </subcellularLocation>
    <subcellularLocation>
        <location evidence="5">Preautophagosomal structure membrane</location>
        <topology evidence="5">Single-pass type III membrane protein</topology>
    </subcellularLocation>
</comment>
<organism evidence="12 13">
    <name type="scientific">Prolemur simus</name>
    <name type="common">Greater bamboo lemur</name>
    <name type="synonym">Hapalemur simus</name>
    <dbReference type="NCBI Taxonomy" id="1328070"/>
    <lineage>
        <taxon>Eukaryota</taxon>
        <taxon>Metazoa</taxon>
        <taxon>Chordata</taxon>
        <taxon>Craniata</taxon>
        <taxon>Vertebrata</taxon>
        <taxon>Euteleostomi</taxon>
        <taxon>Mammalia</taxon>
        <taxon>Eutheria</taxon>
        <taxon>Euarchontoglires</taxon>
        <taxon>Primates</taxon>
        <taxon>Strepsirrhini</taxon>
        <taxon>Lemuriformes</taxon>
        <taxon>Lemuridae</taxon>
        <taxon>Prolemur</taxon>
    </lineage>
</organism>
<name>A0A8C8ZLJ2_PROSS</name>
<reference evidence="12" key="2">
    <citation type="submission" date="2025-09" db="UniProtKB">
        <authorList>
            <consortium name="Ensembl"/>
        </authorList>
    </citation>
    <scope>IDENTIFICATION</scope>
</reference>